<protein>
    <submittedName>
        <fullName evidence="1">Uncharacterized protein</fullName>
    </submittedName>
</protein>
<accession>A0A8J2JQJ3</accession>
<proteinExistence type="predicted"/>
<organism evidence="1 2">
    <name type="scientific">Allacma fusca</name>
    <dbReference type="NCBI Taxonomy" id="39272"/>
    <lineage>
        <taxon>Eukaryota</taxon>
        <taxon>Metazoa</taxon>
        <taxon>Ecdysozoa</taxon>
        <taxon>Arthropoda</taxon>
        <taxon>Hexapoda</taxon>
        <taxon>Collembola</taxon>
        <taxon>Symphypleona</taxon>
        <taxon>Sminthuridae</taxon>
        <taxon>Allacma</taxon>
    </lineage>
</organism>
<dbReference type="EMBL" id="CAJVCH010015536">
    <property type="protein sequence ID" value="CAG7679451.1"/>
    <property type="molecule type" value="Genomic_DNA"/>
</dbReference>
<sequence length="72" mass="8110">VVILNGANCIKQAGRIASLNGQVDFIFTRILDGKGIIWPDDAKEQRKFVLKTFKDFELKGETTEDCIHDEVT</sequence>
<dbReference type="Proteomes" id="UP000708208">
    <property type="component" value="Unassembled WGS sequence"/>
</dbReference>
<comment type="caution">
    <text evidence="1">The sequence shown here is derived from an EMBL/GenBank/DDBJ whole genome shotgun (WGS) entry which is preliminary data.</text>
</comment>
<evidence type="ECO:0000313" key="2">
    <source>
        <dbReference type="Proteomes" id="UP000708208"/>
    </source>
</evidence>
<reference evidence="1" key="1">
    <citation type="submission" date="2021-06" db="EMBL/GenBank/DDBJ databases">
        <authorList>
            <person name="Hodson N. C."/>
            <person name="Mongue J. A."/>
            <person name="Jaron S. K."/>
        </authorList>
    </citation>
    <scope>NUCLEOTIDE SEQUENCE</scope>
</reference>
<feature type="non-terminal residue" evidence="1">
    <location>
        <position position="1"/>
    </location>
</feature>
<gene>
    <name evidence="1" type="ORF">AFUS01_LOCUS2684</name>
</gene>
<feature type="non-terminal residue" evidence="1">
    <location>
        <position position="72"/>
    </location>
</feature>
<dbReference type="OrthoDB" id="1055148at2759"/>
<keyword evidence="2" id="KW-1185">Reference proteome</keyword>
<evidence type="ECO:0000313" key="1">
    <source>
        <dbReference type="EMBL" id="CAG7679451.1"/>
    </source>
</evidence>
<name>A0A8J2JQJ3_9HEXA</name>
<dbReference type="AlphaFoldDB" id="A0A8J2JQJ3"/>